<dbReference type="PANTHER" id="PTHR46388:SF2">
    <property type="entry name" value="NHL REPEAT-CONTAINING PROTEIN 2"/>
    <property type="match status" value="1"/>
</dbReference>
<dbReference type="PANTHER" id="PTHR46388">
    <property type="entry name" value="NHL REPEAT-CONTAINING PROTEIN 2"/>
    <property type="match status" value="1"/>
</dbReference>
<name>A0AAW1UDV7_9CUCU</name>
<dbReference type="InterPro" id="IPR045302">
    <property type="entry name" value="NHL2_NHL_rpt_dom"/>
</dbReference>
<dbReference type="Pfam" id="PF01436">
    <property type="entry name" value="NHL"/>
    <property type="match status" value="1"/>
</dbReference>
<dbReference type="AlphaFoldDB" id="A0AAW1UDV7"/>
<dbReference type="EMBL" id="JARQZJ010000061">
    <property type="protein sequence ID" value="KAK9878916.1"/>
    <property type="molecule type" value="Genomic_DNA"/>
</dbReference>
<dbReference type="InterPro" id="IPR012336">
    <property type="entry name" value="Thioredoxin-like_fold"/>
</dbReference>
<dbReference type="SUPFAM" id="SSF101898">
    <property type="entry name" value="NHL repeat"/>
    <property type="match status" value="1"/>
</dbReference>
<dbReference type="Gene3D" id="2.120.10.30">
    <property type="entry name" value="TolB, C-terminal domain"/>
    <property type="match status" value="2"/>
</dbReference>
<dbReference type="Pfam" id="PF13905">
    <property type="entry name" value="Thioredoxin_8"/>
    <property type="match status" value="1"/>
</dbReference>
<dbReference type="Gene3D" id="3.40.30.10">
    <property type="entry name" value="Glutaredoxin"/>
    <property type="match status" value="1"/>
</dbReference>
<keyword evidence="4" id="KW-1185">Reference proteome</keyword>
<feature type="domain" description="Thioredoxin" evidence="2">
    <location>
        <begin position="46"/>
        <end position="202"/>
    </location>
</feature>
<evidence type="ECO:0000259" key="2">
    <source>
        <dbReference type="PROSITE" id="PS51352"/>
    </source>
</evidence>
<sequence>MNRIFSSISSVFRRRSVHLKMSEEDLIVFSHQKLTMATMNVEDVGAEIAKYLRESRFPPVKDFKEGLEWFNVSEPLSFQKHLKGKVVLLDFFTYCCINCMHILPDLKEIEEEFQVEDGLVVIGVHSAKFQNEKNSTNILAAVQRYNIAHPVVNDSEMDMWRKCDVHCWPTLLLLGPFANPIVMITGEGHKKDLKIYIKHTLDYYKSQDLISNHKLPFKSAYHLLPDMKGPLLFPGKITNFVKESGEEILALSDSGNNRILLLNSQGEILKQIGSSKSGFKDANLEKSEFNNPQGLIFKTENLIYVADTDNHAIRLINLSKDTVETVAGTGVQGNDFKGGKIGKQQSISSPWDLVLYKTEDEKNVLIIAMAGTHQIWALFLDDITWWKDTKYKAGTCVAIAGSGREENRNNQYPNNAAFAQPSGLALCKKSKEVYIADSESSSIRRLSLADGKVSHVVGGDRDPHNLFAFGDKDGKLYDAKLQHSLGLGISTDESTLFVADTYNHKIKKVDISKNFISTLLLPHIDTVDGRLKTFREPAGLCASLKEPKLYIADTNNHCIKIMQLNTQNEFSRILNLVLKPSKVDMKSLKIRGEVIKGKPVPIMKEGGKIILHLSMECVEGLKLTEETPQNWEVYLPNSMWSCVPTSGKDLRNLDIVFSAPSNIDFSEKIGVLFDLSTCTDSTCLPKNFAIEIPLREVNDKSNVNENLMKIKLSPNTAEIS</sequence>
<dbReference type="PROSITE" id="PS51352">
    <property type="entry name" value="THIOREDOXIN_2"/>
    <property type="match status" value="1"/>
</dbReference>
<dbReference type="SUPFAM" id="SSF52833">
    <property type="entry name" value="Thioredoxin-like"/>
    <property type="match status" value="1"/>
</dbReference>
<organism evidence="3 4">
    <name type="scientific">Henosepilachna vigintioctopunctata</name>
    <dbReference type="NCBI Taxonomy" id="420089"/>
    <lineage>
        <taxon>Eukaryota</taxon>
        <taxon>Metazoa</taxon>
        <taxon>Ecdysozoa</taxon>
        <taxon>Arthropoda</taxon>
        <taxon>Hexapoda</taxon>
        <taxon>Insecta</taxon>
        <taxon>Pterygota</taxon>
        <taxon>Neoptera</taxon>
        <taxon>Endopterygota</taxon>
        <taxon>Coleoptera</taxon>
        <taxon>Polyphaga</taxon>
        <taxon>Cucujiformia</taxon>
        <taxon>Coccinelloidea</taxon>
        <taxon>Coccinellidae</taxon>
        <taxon>Epilachninae</taxon>
        <taxon>Epilachnini</taxon>
        <taxon>Henosepilachna</taxon>
    </lineage>
</organism>
<protein>
    <recommendedName>
        <fullName evidence="2">Thioredoxin domain-containing protein</fullName>
    </recommendedName>
</protein>
<dbReference type="InterPro" id="IPR001258">
    <property type="entry name" value="NHL_repeat"/>
</dbReference>
<dbReference type="InterPro" id="IPR011042">
    <property type="entry name" value="6-blade_b-propeller_TolB-like"/>
</dbReference>
<keyword evidence="1" id="KW-0677">Repeat</keyword>
<dbReference type="CDD" id="cd14951">
    <property type="entry name" value="NHL-2_like"/>
    <property type="match status" value="1"/>
</dbReference>
<accession>A0AAW1UDV7</accession>
<dbReference type="InterPro" id="IPR013766">
    <property type="entry name" value="Thioredoxin_domain"/>
</dbReference>
<evidence type="ECO:0000256" key="1">
    <source>
        <dbReference type="ARBA" id="ARBA00022737"/>
    </source>
</evidence>
<comment type="caution">
    <text evidence="3">The sequence shown here is derived from an EMBL/GenBank/DDBJ whole genome shotgun (WGS) entry which is preliminary data.</text>
</comment>
<evidence type="ECO:0000313" key="3">
    <source>
        <dbReference type="EMBL" id="KAK9878916.1"/>
    </source>
</evidence>
<proteinExistence type="predicted"/>
<reference evidence="3 4" key="1">
    <citation type="submission" date="2023-03" db="EMBL/GenBank/DDBJ databases">
        <title>Genome insight into feeding habits of ladybird beetles.</title>
        <authorList>
            <person name="Li H.-S."/>
            <person name="Huang Y.-H."/>
            <person name="Pang H."/>
        </authorList>
    </citation>
    <scope>NUCLEOTIDE SEQUENCE [LARGE SCALE GENOMIC DNA]</scope>
    <source>
        <strain evidence="3">SYSU_2023b</strain>
        <tissue evidence="3">Whole body</tissue>
    </source>
</reference>
<dbReference type="InterPro" id="IPR036249">
    <property type="entry name" value="Thioredoxin-like_sf"/>
</dbReference>
<gene>
    <name evidence="3" type="ORF">WA026_003741</name>
</gene>
<dbReference type="Proteomes" id="UP001431783">
    <property type="component" value="Unassembled WGS sequence"/>
</dbReference>
<evidence type="ECO:0000313" key="4">
    <source>
        <dbReference type="Proteomes" id="UP001431783"/>
    </source>
</evidence>